<dbReference type="AlphaFoldDB" id="A0A1E7EQP6"/>
<feature type="region of interest" description="Disordered" evidence="2">
    <location>
        <begin position="1"/>
        <end position="28"/>
    </location>
</feature>
<dbReference type="EMBL" id="KV784381">
    <property type="protein sequence ID" value="OEU08252.1"/>
    <property type="molecule type" value="Genomic_DNA"/>
</dbReference>
<dbReference type="Gene3D" id="3.40.50.850">
    <property type="entry name" value="Isochorismatase-like"/>
    <property type="match status" value="1"/>
</dbReference>
<keyword evidence="5" id="KW-1185">Reference proteome</keyword>
<accession>A0A1E7EQP6</accession>
<dbReference type="InterPro" id="IPR000868">
    <property type="entry name" value="Isochorismatase-like_dom"/>
</dbReference>
<reference evidence="4 5" key="1">
    <citation type="submission" date="2016-09" db="EMBL/GenBank/DDBJ databases">
        <title>Extensive genetic diversity and differential bi-allelic expression allows diatom success in the polar Southern Ocean.</title>
        <authorList>
            <consortium name="DOE Joint Genome Institute"/>
            <person name="Mock T."/>
            <person name="Otillar R.P."/>
            <person name="Strauss J."/>
            <person name="Dupont C."/>
            <person name="Frickenhaus S."/>
            <person name="Maumus F."/>
            <person name="Mcmullan M."/>
            <person name="Sanges R."/>
            <person name="Schmutz J."/>
            <person name="Toseland A."/>
            <person name="Valas R."/>
            <person name="Veluchamy A."/>
            <person name="Ward B.J."/>
            <person name="Allen A."/>
            <person name="Barry K."/>
            <person name="Falciatore A."/>
            <person name="Ferrante M."/>
            <person name="Fortunato A.E."/>
            <person name="Gloeckner G."/>
            <person name="Gruber A."/>
            <person name="Hipkin R."/>
            <person name="Janech M."/>
            <person name="Kroth P."/>
            <person name="Leese F."/>
            <person name="Lindquist E."/>
            <person name="Lyon B.R."/>
            <person name="Martin J."/>
            <person name="Mayer C."/>
            <person name="Parker M."/>
            <person name="Quesneville H."/>
            <person name="Raymond J."/>
            <person name="Uhlig C."/>
            <person name="Valentin K.U."/>
            <person name="Worden A.Z."/>
            <person name="Armbrust E.V."/>
            <person name="Bowler C."/>
            <person name="Green B."/>
            <person name="Moulton V."/>
            <person name="Van Oosterhout C."/>
            <person name="Grigoriev I."/>
        </authorList>
    </citation>
    <scope>NUCLEOTIDE SEQUENCE [LARGE SCALE GENOMIC DNA]</scope>
    <source>
        <strain evidence="4 5">CCMP1102</strain>
    </source>
</reference>
<gene>
    <name evidence="4" type="ORF">FRACYDRAFT_250039</name>
</gene>
<comment type="similarity">
    <text evidence="1">Belongs to the isochorismatase family.</text>
</comment>
<feature type="compositionally biased region" description="Low complexity" evidence="2">
    <location>
        <begin position="88"/>
        <end position="124"/>
    </location>
</feature>
<dbReference type="Pfam" id="PF00857">
    <property type="entry name" value="Isochorismatase"/>
    <property type="match status" value="1"/>
</dbReference>
<feature type="compositionally biased region" description="Basic and acidic residues" evidence="2">
    <location>
        <begin position="18"/>
        <end position="27"/>
    </location>
</feature>
<sequence>MSIPIDQQQLQQRQLNDATEKKNRRTNDVVTSTTMLLAAARQRSTSMLSLHWGGFPKRISPEDFNLSWNIPSEVKIYPTINYRRRRINTTSNNTKATPTTTTPSTPSPTTNDFNNNSSSNNNRNKTILVVVGVPDTYKENELSSTTTRSSNPKCFSGSLYSHTQFLYFQQNLMKSIQLCRARKNTGIIHISNSSSSGSGLPKTAVTKRHSLRPQHQKENEIFISKPIWSTSGNILLLDALEKLSSSSSSPQQQQQQQQQRGNSIIVNDKTTKTTKNNTTTVLVCGLVTSVCVLHSAMVCSEAGGYKTYIIEDSCADRDRIRHDHAISLAEEDTQKLEVISTIIPSLSSSFKHSRYSI</sequence>
<evidence type="ECO:0000313" key="5">
    <source>
        <dbReference type="Proteomes" id="UP000095751"/>
    </source>
</evidence>
<dbReference type="OrthoDB" id="167809at2759"/>
<organism evidence="4 5">
    <name type="scientific">Fragilariopsis cylindrus CCMP1102</name>
    <dbReference type="NCBI Taxonomy" id="635003"/>
    <lineage>
        <taxon>Eukaryota</taxon>
        <taxon>Sar</taxon>
        <taxon>Stramenopiles</taxon>
        <taxon>Ochrophyta</taxon>
        <taxon>Bacillariophyta</taxon>
        <taxon>Bacillariophyceae</taxon>
        <taxon>Bacillariophycidae</taxon>
        <taxon>Bacillariales</taxon>
        <taxon>Bacillariaceae</taxon>
        <taxon>Fragilariopsis</taxon>
    </lineage>
</organism>
<dbReference type="Proteomes" id="UP000095751">
    <property type="component" value="Unassembled WGS sequence"/>
</dbReference>
<dbReference type="InParanoid" id="A0A1E7EQP6"/>
<feature type="domain" description="Isochorismatase-like" evidence="3">
    <location>
        <begin position="275"/>
        <end position="330"/>
    </location>
</feature>
<feature type="region of interest" description="Disordered" evidence="2">
    <location>
        <begin position="87"/>
        <end position="124"/>
    </location>
</feature>
<evidence type="ECO:0000256" key="1">
    <source>
        <dbReference type="ARBA" id="ARBA00006336"/>
    </source>
</evidence>
<protein>
    <recommendedName>
        <fullName evidence="3">Isochorismatase-like domain-containing protein</fullName>
    </recommendedName>
</protein>
<dbReference type="KEGG" id="fcy:FRACYDRAFT_250039"/>
<dbReference type="SUPFAM" id="SSF52499">
    <property type="entry name" value="Isochorismatase-like hydrolases"/>
    <property type="match status" value="1"/>
</dbReference>
<name>A0A1E7EQP6_9STRA</name>
<evidence type="ECO:0000259" key="3">
    <source>
        <dbReference type="Pfam" id="PF00857"/>
    </source>
</evidence>
<evidence type="ECO:0000256" key="2">
    <source>
        <dbReference type="SAM" id="MobiDB-lite"/>
    </source>
</evidence>
<proteinExistence type="inferred from homology"/>
<dbReference type="InterPro" id="IPR036380">
    <property type="entry name" value="Isochorismatase-like_sf"/>
</dbReference>
<evidence type="ECO:0000313" key="4">
    <source>
        <dbReference type="EMBL" id="OEU08252.1"/>
    </source>
</evidence>